<accession>A0A2G5UMP6</accession>
<name>A0A2G5UMP6_9PELO</name>
<dbReference type="PANTHER" id="PTHR32525">
    <property type="entry name" value="PROTEIN-TYROSINE-PHOSPHATASE"/>
    <property type="match status" value="1"/>
</dbReference>
<dbReference type="InterPro" id="IPR003125">
    <property type="entry name" value="WSN"/>
</dbReference>
<dbReference type="Pfam" id="PF02206">
    <property type="entry name" value="WSN"/>
    <property type="match status" value="1"/>
</dbReference>
<evidence type="ECO:0000313" key="4">
    <source>
        <dbReference type="Proteomes" id="UP000230233"/>
    </source>
</evidence>
<dbReference type="EMBL" id="PDUG01000003">
    <property type="protein sequence ID" value="PIC40855.1"/>
    <property type="molecule type" value="Genomic_DNA"/>
</dbReference>
<dbReference type="Proteomes" id="UP000230233">
    <property type="component" value="Chromosome III"/>
</dbReference>
<gene>
    <name evidence="3" type="primary">Cnig_chr_III.g8462</name>
    <name evidence="3" type="ORF">B9Z55_008462</name>
</gene>
<evidence type="ECO:0000256" key="1">
    <source>
        <dbReference type="SAM" id="SignalP"/>
    </source>
</evidence>
<dbReference type="OrthoDB" id="5842245at2759"/>
<evidence type="ECO:0000259" key="2">
    <source>
        <dbReference type="SMART" id="SM00453"/>
    </source>
</evidence>
<dbReference type="SMART" id="SM00453">
    <property type="entry name" value="WSN"/>
    <property type="match status" value="1"/>
</dbReference>
<dbReference type="PANTHER" id="PTHR32525:SF3">
    <property type="entry name" value="DOMAIN OF UNKNOWN FUNCTION WSN DOMAIN-CONTAINING PROTEIN-RELATED"/>
    <property type="match status" value="1"/>
</dbReference>
<sequence length="174" mass="19245">MLPIVFLLFTSRVNCDESFGGPKFPRNASLSDPFPAVVENFQRLARITNGFSLEIGLIDGSIPTDSALAELLHMTPLKPDDVINIKSEVLNAAIKITNLPTNLDSSNDLKGFEDRLVVLEKMTEFAGEIGDFSTIPYLLSIQKYCTRETQKFKKMRGGASPPIFAKPTHSFHAQ</sequence>
<evidence type="ECO:0000313" key="3">
    <source>
        <dbReference type="EMBL" id="PIC40855.1"/>
    </source>
</evidence>
<feature type="chain" id="PRO_5013714184" description="Domain of unknown function WSN domain-containing protein" evidence="1">
    <location>
        <begin position="16"/>
        <end position="174"/>
    </location>
</feature>
<protein>
    <recommendedName>
        <fullName evidence="2">Domain of unknown function WSN domain-containing protein</fullName>
    </recommendedName>
</protein>
<organism evidence="3 4">
    <name type="scientific">Caenorhabditis nigoni</name>
    <dbReference type="NCBI Taxonomy" id="1611254"/>
    <lineage>
        <taxon>Eukaryota</taxon>
        <taxon>Metazoa</taxon>
        <taxon>Ecdysozoa</taxon>
        <taxon>Nematoda</taxon>
        <taxon>Chromadorea</taxon>
        <taxon>Rhabditida</taxon>
        <taxon>Rhabditina</taxon>
        <taxon>Rhabditomorpha</taxon>
        <taxon>Rhabditoidea</taxon>
        <taxon>Rhabditidae</taxon>
        <taxon>Peloderinae</taxon>
        <taxon>Caenorhabditis</taxon>
    </lineage>
</organism>
<dbReference type="STRING" id="1611254.A0A2G5UMP6"/>
<reference evidence="4" key="1">
    <citation type="submission" date="2017-10" db="EMBL/GenBank/DDBJ databases">
        <title>Rapid genome shrinkage in a self-fertile nematode reveals novel sperm competition proteins.</title>
        <authorList>
            <person name="Yin D."/>
            <person name="Schwarz E.M."/>
            <person name="Thomas C.G."/>
            <person name="Felde R.L."/>
            <person name="Korf I.F."/>
            <person name="Cutter A.D."/>
            <person name="Schartner C.M."/>
            <person name="Ralston E.J."/>
            <person name="Meyer B.J."/>
            <person name="Haag E.S."/>
        </authorList>
    </citation>
    <scope>NUCLEOTIDE SEQUENCE [LARGE SCALE GENOMIC DNA]</scope>
    <source>
        <strain evidence="4">JU1422</strain>
    </source>
</reference>
<dbReference type="AlphaFoldDB" id="A0A2G5UMP6"/>
<feature type="signal peptide" evidence="1">
    <location>
        <begin position="1"/>
        <end position="15"/>
    </location>
</feature>
<keyword evidence="4" id="KW-1185">Reference proteome</keyword>
<proteinExistence type="predicted"/>
<feature type="domain" description="Domain of unknown function WSN" evidence="2">
    <location>
        <begin position="32"/>
        <end position="100"/>
    </location>
</feature>
<comment type="caution">
    <text evidence="3">The sequence shown here is derived from an EMBL/GenBank/DDBJ whole genome shotgun (WGS) entry which is preliminary data.</text>
</comment>
<keyword evidence="1" id="KW-0732">Signal</keyword>